<dbReference type="RefSeq" id="WP_154174271.1">
    <property type="nucleotide sequence ID" value="NZ_WJXZ01000002.1"/>
</dbReference>
<dbReference type="AlphaFoldDB" id="A0A7K0EH31"/>
<keyword evidence="2" id="KW-1185">Reference proteome</keyword>
<reference evidence="1 2" key="1">
    <citation type="journal article" date="2018" name="Antonie Van Leeuwenhoek">
        <title>Larkinella terrae sp. nov., isolated from soil on Jeju Island, South Korea.</title>
        <authorList>
            <person name="Ten L.N."/>
            <person name="Jeon J."/>
            <person name="Park S.J."/>
            <person name="Park S."/>
            <person name="Lee S.Y."/>
            <person name="Kim M.K."/>
            <person name="Jung H.Y."/>
        </authorList>
    </citation>
    <scope>NUCLEOTIDE SEQUENCE [LARGE SCALE GENOMIC DNA]</scope>
    <source>
        <strain evidence="1 2">KCTC 52001</strain>
    </source>
</reference>
<comment type="caution">
    <text evidence="1">The sequence shown here is derived from an EMBL/GenBank/DDBJ whole genome shotgun (WGS) entry which is preliminary data.</text>
</comment>
<accession>A0A7K0EH31</accession>
<proteinExistence type="predicted"/>
<dbReference type="Proteomes" id="UP000441754">
    <property type="component" value="Unassembled WGS sequence"/>
</dbReference>
<name>A0A7K0EH31_9BACT</name>
<evidence type="ECO:0000313" key="1">
    <source>
        <dbReference type="EMBL" id="MRS60881.1"/>
    </source>
</evidence>
<protein>
    <submittedName>
        <fullName evidence="1">Uncharacterized protein</fullName>
    </submittedName>
</protein>
<dbReference type="EMBL" id="WJXZ01000002">
    <property type="protein sequence ID" value="MRS60881.1"/>
    <property type="molecule type" value="Genomic_DNA"/>
</dbReference>
<evidence type="ECO:0000313" key="2">
    <source>
        <dbReference type="Proteomes" id="UP000441754"/>
    </source>
</evidence>
<organism evidence="1 2">
    <name type="scientific">Larkinella terrae</name>
    <dbReference type="NCBI Taxonomy" id="2025311"/>
    <lineage>
        <taxon>Bacteria</taxon>
        <taxon>Pseudomonadati</taxon>
        <taxon>Bacteroidota</taxon>
        <taxon>Cytophagia</taxon>
        <taxon>Cytophagales</taxon>
        <taxon>Spirosomataceae</taxon>
        <taxon>Larkinella</taxon>
    </lineage>
</organism>
<sequence length="49" mass="5902">MKRFSGHPGNQRFFRSGNYPVFPPAYLPNAAQYRFRLDGRFLRLYFCLK</sequence>
<gene>
    <name evidence="1" type="ORF">GJJ30_06205</name>
</gene>